<reference evidence="1 2" key="1">
    <citation type="submission" date="2018-09" db="EMBL/GenBank/DDBJ databases">
        <title>YIM 75507 draft genome.</title>
        <authorList>
            <person name="Tang S."/>
            <person name="Feng Y."/>
        </authorList>
    </citation>
    <scope>NUCLEOTIDE SEQUENCE [LARGE SCALE GENOMIC DNA]</scope>
    <source>
        <strain evidence="1 2">YIM 75507</strain>
    </source>
</reference>
<evidence type="ECO:0000313" key="1">
    <source>
        <dbReference type="EMBL" id="RJL24010.1"/>
    </source>
</evidence>
<dbReference type="Proteomes" id="UP000265768">
    <property type="component" value="Unassembled WGS sequence"/>
</dbReference>
<organism evidence="1 2">
    <name type="scientific">Bailinhaonella thermotolerans</name>
    <dbReference type="NCBI Taxonomy" id="1070861"/>
    <lineage>
        <taxon>Bacteria</taxon>
        <taxon>Bacillati</taxon>
        <taxon>Actinomycetota</taxon>
        <taxon>Actinomycetes</taxon>
        <taxon>Streptosporangiales</taxon>
        <taxon>Streptosporangiaceae</taxon>
        <taxon>Bailinhaonella</taxon>
    </lineage>
</organism>
<comment type="caution">
    <text evidence="1">The sequence shown here is derived from an EMBL/GenBank/DDBJ whole genome shotgun (WGS) entry which is preliminary data.</text>
</comment>
<dbReference type="AlphaFoldDB" id="A0A3A4AD77"/>
<protein>
    <submittedName>
        <fullName evidence="1">Uncharacterized protein</fullName>
    </submittedName>
</protein>
<keyword evidence="2" id="KW-1185">Reference proteome</keyword>
<gene>
    <name evidence="1" type="ORF">D5H75_31790</name>
</gene>
<accession>A0A3A4AD77</accession>
<sequence>MEPLARALCASLLESRELNADEVRHLHDFLSRHGELDLLARLAHHPALPPEVDQALGAMPEVRVRVAWISRPGRSPEDADRLVDSERRVTVLKAVARVSANPHILRALTRRDNVGIAAELARRDDVPQDVRLCAFRTLAAARSRTQEPSTLLHQALRSDPEVIAAVADVVTDPHIAEGVVQNAWHHQVGLPAPAQEYLAGLLLGDGDPAELVRAALRGDHRHTYPCAVWFRRAGLLARLPGLREPLIARLRAAHQQATSLLRGCDEAALRRLGIRRDLDIIGEALNPTRAGAAGRVRAETSPEVLLELAGRAAAEDDVQLAYLLGLNPATPPRAVRRLLRSPVIVMGLGSYQHALIRVHKDSPAHLAELLAGRAVPYWPAALREAADPRAVLRAVIEVCGQTGQWPPQLAHQVTLPWELVCLLPPQQALEHLAANGRRLLADRHAALLGPATLHEIDAALREGDDRRLGDLLAGS</sequence>
<dbReference type="EMBL" id="QZEY01000017">
    <property type="protein sequence ID" value="RJL24010.1"/>
    <property type="molecule type" value="Genomic_DNA"/>
</dbReference>
<evidence type="ECO:0000313" key="2">
    <source>
        <dbReference type="Proteomes" id="UP000265768"/>
    </source>
</evidence>
<proteinExistence type="predicted"/>
<dbReference type="RefSeq" id="WP_119930266.1">
    <property type="nucleotide sequence ID" value="NZ_QZEY01000017.1"/>
</dbReference>
<name>A0A3A4AD77_9ACTN</name>